<gene>
    <name evidence="5" type="ORF">QE405_003338</name>
</gene>
<feature type="binding site" evidence="3">
    <location>
        <position position="297"/>
    </location>
    <ligand>
        <name>a divalent metal cation</name>
        <dbReference type="ChEBI" id="CHEBI:60240"/>
        <label>1</label>
    </ligand>
</feature>
<feature type="binding site" evidence="3">
    <location>
        <position position="171"/>
    </location>
    <ligand>
        <name>a divalent metal cation</name>
        <dbReference type="ChEBI" id="CHEBI:60240"/>
        <label>1</label>
    </ligand>
</feature>
<dbReference type="Proteomes" id="UP001239215">
    <property type="component" value="Unassembled WGS sequence"/>
</dbReference>
<comment type="similarity">
    <text evidence="4">Belongs to the metallo-dependent hydrolases superfamily. Phosphotriesterase family.</text>
</comment>
<feature type="binding site" evidence="3">
    <location>
        <position position="203"/>
    </location>
    <ligand>
        <name>a divalent metal cation</name>
        <dbReference type="ChEBI" id="CHEBI:60240"/>
        <label>2</label>
    </ligand>
</feature>
<sequence length="348" mass="37951">MTRPDRDVYRVRTAHGVRDVRPEDGVVLPHEHVLVDSRVWWEGEGAWRDFDDPAAVAAATAEQLHAHPQSTLRQNMLLSDWYLAAQELRLARDAGTQLVVDLTVLGSGPSVEVAVRAADQAGIALVVSAGRYLEPALPASELPVSEDELVDRWTRQVEEGFAGLLPGVIGEIGTSWDITEVEATSLRAAGRVQAATGLPLNIHVHPFAKRALEAIAIAERAGADPARIAVSHLDCEIDLPQLEDIMRTGAFVEMDNFGTGRARFVNGASYPDDDERLDAIAHFLDGGFGAQLLLSHDINHRNSLVAHGGWGYRHLARDVRGRLVDRFGEDVALRLTAHNPLAFLHVDA</sequence>
<feature type="binding site" evidence="3">
    <location>
        <position position="32"/>
    </location>
    <ligand>
        <name>a divalent metal cation</name>
        <dbReference type="ChEBI" id="CHEBI:60240"/>
        <label>1</label>
    </ligand>
</feature>
<evidence type="ECO:0000256" key="2">
    <source>
        <dbReference type="ARBA" id="ARBA00022801"/>
    </source>
</evidence>
<protein>
    <submittedName>
        <fullName evidence="5">Phosphotriesterase-related protein</fullName>
    </submittedName>
</protein>
<organism evidence="5 6">
    <name type="scientific">Nocardioides zeae</name>
    <dbReference type="NCBI Taxonomy" id="1457234"/>
    <lineage>
        <taxon>Bacteria</taxon>
        <taxon>Bacillati</taxon>
        <taxon>Actinomycetota</taxon>
        <taxon>Actinomycetes</taxon>
        <taxon>Propionibacteriales</taxon>
        <taxon>Nocardioidaceae</taxon>
        <taxon>Nocardioides</taxon>
    </lineage>
</organism>
<dbReference type="GO" id="GO:0008270">
    <property type="term" value="F:zinc ion binding"/>
    <property type="evidence" value="ECO:0007669"/>
    <property type="project" value="InterPro"/>
</dbReference>
<dbReference type="PROSITE" id="PS51347">
    <property type="entry name" value="PHOSPHOTRIESTERASE_2"/>
    <property type="match status" value="1"/>
</dbReference>
<accession>A0AAJ1X373</accession>
<comment type="caution">
    <text evidence="5">The sequence shown here is derived from an EMBL/GenBank/DDBJ whole genome shotgun (WGS) entry which is preliminary data.</text>
</comment>
<dbReference type="PANTHER" id="PTHR10819">
    <property type="entry name" value="PHOSPHOTRIESTERASE-RELATED"/>
    <property type="match status" value="1"/>
</dbReference>
<dbReference type="RefSeq" id="WP_307202858.1">
    <property type="nucleotide sequence ID" value="NZ_JAUTAN010000001.1"/>
</dbReference>
<name>A0AAJ1X373_9ACTN</name>
<evidence type="ECO:0000313" key="6">
    <source>
        <dbReference type="Proteomes" id="UP001239215"/>
    </source>
</evidence>
<feature type="binding site" evidence="3">
    <location>
        <position position="30"/>
    </location>
    <ligand>
        <name>a divalent metal cation</name>
        <dbReference type="ChEBI" id="CHEBI:60240"/>
        <label>1</label>
    </ligand>
</feature>
<evidence type="ECO:0000313" key="5">
    <source>
        <dbReference type="EMBL" id="MDQ1106054.1"/>
    </source>
</evidence>
<dbReference type="PANTHER" id="PTHR10819:SF3">
    <property type="entry name" value="PHOSPHOTRIESTERASE-RELATED PROTEIN"/>
    <property type="match status" value="1"/>
</dbReference>
<feature type="binding site" evidence="3">
    <location>
        <position position="171"/>
    </location>
    <ligand>
        <name>a divalent metal cation</name>
        <dbReference type="ChEBI" id="CHEBI:60240"/>
        <label>2</label>
    </ligand>
</feature>
<proteinExistence type="inferred from homology"/>
<comment type="caution">
    <text evidence="4">Lacks conserved residue(s) required for the propagation of feature annotation.</text>
</comment>
<evidence type="ECO:0000256" key="4">
    <source>
        <dbReference type="PROSITE-ProRule" id="PRU00679"/>
    </source>
</evidence>
<evidence type="ECO:0000256" key="3">
    <source>
        <dbReference type="PIRSR" id="PIRSR601559-52"/>
    </source>
</evidence>
<dbReference type="InterPro" id="IPR032466">
    <property type="entry name" value="Metal_Hydrolase"/>
</dbReference>
<reference evidence="5" key="1">
    <citation type="submission" date="2023-07" db="EMBL/GenBank/DDBJ databases">
        <title>Functional and genomic diversity of the sorghum phyllosphere microbiome.</title>
        <authorList>
            <person name="Shade A."/>
        </authorList>
    </citation>
    <scope>NUCLEOTIDE SEQUENCE</scope>
    <source>
        <strain evidence="5">SORGH_AS_1067</strain>
    </source>
</reference>
<keyword evidence="2" id="KW-0378">Hydrolase</keyword>
<feature type="binding site" evidence="3">
    <location>
        <position position="232"/>
    </location>
    <ligand>
        <name>a divalent metal cation</name>
        <dbReference type="ChEBI" id="CHEBI:60240"/>
        <label>2</label>
    </ligand>
</feature>
<keyword evidence="1 3" id="KW-0479">Metal-binding</keyword>
<dbReference type="EMBL" id="JAUTAN010000001">
    <property type="protein sequence ID" value="MDQ1106054.1"/>
    <property type="molecule type" value="Genomic_DNA"/>
</dbReference>
<dbReference type="GO" id="GO:0016787">
    <property type="term" value="F:hydrolase activity"/>
    <property type="evidence" value="ECO:0007669"/>
    <property type="project" value="UniProtKB-KW"/>
</dbReference>
<evidence type="ECO:0000256" key="1">
    <source>
        <dbReference type="ARBA" id="ARBA00022723"/>
    </source>
</evidence>
<dbReference type="Gene3D" id="3.20.20.140">
    <property type="entry name" value="Metal-dependent hydrolases"/>
    <property type="match status" value="1"/>
</dbReference>
<dbReference type="AlphaFoldDB" id="A0AAJ1X373"/>
<dbReference type="Pfam" id="PF02126">
    <property type="entry name" value="PTE"/>
    <property type="match status" value="1"/>
</dbReference>
<dbReference type="InterPro" id="IPR001559">
    <property type="entry name" value="Phosphotriesterase"/>
</dbReference>
<dbReference type="SUPFAM" id="SSF51556">
    <property type="entry name" value="Metallo-dependent hydrolases"/>
    <property type="match status" value="1"/>
</dbReference>
<comment type="cofactor">
    <cofactor evidence="3">
        <name>a divalent metal cation</name>
        <dbReference type="ChEBI" id="CHEBI:60240"/>
    </cofactor>
    <text evidence="3">Binds 2 divalent metal cations per subunit.</text>
</comment>